<evidence type="ECO:0000313" key="1">
    <source>
        <dbReference type="EMBL" id="AUX19895.1"/>
    </source>
</evidence>
<organism evidence="1 2">
    <name type="scientific">Sorangium cellulosum</name>
    <name type="common">Polyangium cellulosum</name>
    <dbReference type="NCBI Taxonomy" id="56"/>
    <lineage>
        <taxon>Bacteria</taxon>
        <taxon>Pseudomonadati</taxon>
        <taxon>Myxococcota</taxon>
        <taxon>Polyangia</taxon>
        <taxon>Polyangiales</taxon>
        <taxon>Polyangiaceae</taxon>
        <taxon>Sorangium</taxon>
    </lineage>
</organism>
<evidence type="ECO:0008006" key="3">
    <source>
        <dbReference type="Google" id="ProtNLM"/>
    </source>
</evidence>
<protein>
    <recommendedName>
        <fullName evidence="3">Serpin domain-containing protein</fullName>
    </recommendedName>
</protein>
<dbReference type="EMBL" id="CP012670">
    <property type="protein sequence ID" value="AUX19895.1"/>
    <property type="molecule type" value="Genomic_DNA"/>
</dbReference>
<dbReference type="RefSeq" id="WP_165372937.1">
    <property type="nucleotide sequence ID" value="NZ_CP012670.1"/>
</dbReference>
<accession>A0A4P2PTA9</accession>
<gene>
    <name evidence="1" type="ORF">SOCEGT47_003490</name>
</gene>
<sequence>MPIAMCATLDTPHAAGTDLVFSVSLALAWKKLEQRFGALRFAPQPALADALSRTVVDEAVSPAWCVADAGFGAEGILERLRSELLSRFSAADVRYLPRGLAPDALLAYGYLRRDLRFPVVFAVREGVFDARPVRAFGIVDNNHPHNAARAAQVIVHEHRSERDFVIELCTDAADEDRLLIAQVPPRERLGETVRDVLDRLGRLPPEYRSLRRGEEVAIPRIELETEASFPELLGRPLCTGELAGRVFHEARQRVRFTLDEGGASVTAEAAILSFGMPEPRRSFVVCQPFLVMLIRRSAFVPYLALWVETPAWMQPPARTAGAGPALGGLYR</sequence>
<name>A0A4P2PTA9_SORCE</name>
<proteinExistence type="predicted"/>
<dbReference type="Proteomes" id="UP000295781">
    <property type="component" value="Chromosome"/>
</dbReference>
<dbReference type="AlphaFoldDB" id="A0A4P2PTA9"/>
<evidence type="ECO:0000313" key="2">
    <source>
        <dbReference type="Proteomes" id="UP000295781"/>
    </source>
</evidence>
<reference evidence="1 2" key="1">
    <citation type="submission" date="2015-09" db="EMBL/GenBank/DDBJ databases">
        <title>Sorangium comparison.</title>
        <authorList>
            <person name="Zaburannyi N."/>
            <person name="Bunk B."/>
            <person name="Overmann J."/>
            <person name="Mueller R."/>
        </authorList>
    </citation>
    <scope>NUCLEOTIDE SEQUENCE [LARGE SCALE GENOMIC DNA]</scope>
    <source>
        <strain evidence="1 2">So ceGT47</strain>
    </source>
</reference>